<protein>
    <submittedName>
        <fullName evidence="3">Uncharacterized protein</fullName>
    </submittedName>
</protein>
<evidence type="ECO:0000256" key="2">
    <source>
        <dbReference type="SAM" id="Phobius"/>
    </source>
</evidence>
<evidence type="ECO:0000313" key="4">
    <source>
        <dbReference type="Proteomes" id="UP000663854"/>
    </source>
</evidence>
<feature type="transmembrane region" description="Helical" evidence="2">
    <location>
        <begin position="295"/>
        <end position="317"/>
    </location>
</feature>
<feature type="transmembrane region" description="Helical" evidence="2">
    <location>
        <begin position="329"/>
        <end position="347"/>
    </location>
</feature>
<evidence type="ECO:0000313" key="3">
    <source>
        <dbReference type="EMBL" id="CAF0819950.1"/>
    </source>
</evidence>
<gene>
    <name evidence="3" type="ORF">PYM288_LOCUS5532</name>
</gene>
<dbReference type="Proteomes" id="UP000663854">
    <property type="component" value="Unassembled WGS sequence"/>
</dbReference>
<proteinExistence type="predicted"/>
<keyword evidence="2" id="KW-1133">Transmembrane helix</keyword>
<comment type="caution">
    <text evidence="3">The sequence shown here is derived from an EMBL/GenBank/DDBJ whole genome shotgun (WGS) entry which is preliminary data.</text>
</comment>
<keyword evidence="2" id="KW-0472">Membrane</keyword>
<accession>A0A813UA81</accession>
<feature type="coiled-coil region" evidence="1">
    <location>
        <begin position="212"/>
        <end position="239"/>
    </location>
</feature>
<organism evidence="3 4">
    <name type="scientific">Rotaria sordida</name>
    <dbReference type="NCBI Taxonomy" id="392033"/>
    <lineage>
        <taxon>Eukaryota</taxon>
        <taxon>Metazoa</taxon>
        <taxon>Spiralia</taxon>
        <taxon>Gnathifera</taxon>
        <taxon>Rotifera</taxon>
        <taxon>Eurotatoria</taxon>
        <taxon>Bdelloidea</taxon>
        <taxon>Philodinida</taxon>
        <taxon>Philodinidae</taxon>
        <taxon>Rotaria</taxon>
    </lineage>
</organism>
<dbReference type="EMBL" id="CAJNOH010000057">
    <property type="protein sequence ID" value="CAF0819950.1"/>
    <property type="molecule type" value="Genomic_DNA"/>
</dbReference>
<sequence length="406" mass="46385">MTETNVAIISNLLNDLSSYDYQYLANSQGNIYAHDELINTINEVIAILKIAVDKKVIYALPASFQSRVTYSNISSIITVLTKFKNSVLENNITTLEEAVLQTQNYIHTYGLNYLLSKSISVEETTNLVLENNILNKSLKENTKKINELAQQTDDIIKNLIAFKNEKETELNQISINLKNSTLSAEQIIQTQQDILKIKSSIDTVHANSKATLDGQQDLIRKLKNDIENAEKSIKFINTESLSSTEETKIIREDLKSLHGEAKRIYNELEKLLNPAIAKDLQQTFRKRKIWLFRSSIVWGIIALIIALSLGRYIYLIFETDGFTFELEKVFVVFLKLLAPATILYFAINQYTVSRTLEEEYAFRESVATSLMAYAEQIKTDPNRKEELIKETCGLSQPRRYNPPSYP</sequence>
<reference evidence="3" key="1">
    <citation type="submission" date="2021-02" db="EMBL/GenBank/DDBJ databases">
        <authorList>
            <person name="Nowell W R."/>
        </authorList>
    </citation>
    <scope>NUCLEOTIDE SEQUENCE</scope>
</reference>
<evidence type="ECO:0000256" key="1">
    <source>
        <dbReference type="SAM" id="Coils"/>
    </source>
</evidence>
<name>A0A813UA81_9BILA</name>
<dbReference type="AlphaFoldDB" id="A0A813UA81"/>
<keyword evidence="2" id="KW-0812">Transmembrane</keyword>
<keyword evidence="1" id="KW-0175">Coiled coil</keyword>